<dbReference type="InterPro" id="IPR015422">
    <property type="entry name" value="PyrdxlP-dep_Trfase_small"/>
</dbReference>
<dbReference type="PATRIC" id="fig|229921.5.peg.1554"/>
<dbReference type="RefSeq" id="WP_062419860.1">
    <property type="nucleotide sequence ID" value="NZ_BBXZ01000183.1"/>
</dbReference>
<dbReference type="InterPro" id="IPR015424">
    <property type="entry name" value="PyrdxlP-dep_Trfase"/>
</dbReference>
<dbReference type="Gene3D" id="3.40.640.10">
    <property type="entry name" value="Type I PLP-dependent aspartate aminotransferase-like (Major domain)"/>
    <property type="match status" value="1"/>
</dbReference>
<feature type="modified residue" description="N6-(pyridoxal phosphate)lysine" evidence="2">
    <location>
        <position position="179"/>
    </location>
</feature>
<gene>
    <name evidence="5" type="ORF">ADN01_11655</name>
    <name evidence="4" type="ORF">LSAC_03501</name>
</gene>
<dbReference type="CDD" id="cd00616">
    <property type="entry name" value="AHBA_syn"/>
    <property type="match status" value="1"/>
</dbReference>
<dbReference type="Gene3D" id="3.90.1150.10">
    <property type="entry name" value="Aspartate Aminotransferase, domain 1"/>
    <property type="match status" value="1"/>
</dbReference>
<proteinExistence type="inferred from homology"/>
<dbReference type="PANTHER" id="PTHR30244">
    <property type="entry name" value="TRANSAMINASE"/>
    <property type="match status" value="1"/>
</dbReference>
<dbReference type="PANTHER" id="PTHR30244:SF34">
    <property type="entry name" value="DTDP-4-AMINO-4,6-DIDEOXYGALACTOSE TRANSAMINASE"/>
    <property type="match status" value="1"/>
</dbReference>
<keyword evidence="6" id="KW-1185">Reference proteome</keyword>
<organism evidence="4">
    <name type="scientific">Levilinea saccharolytica</name>
    <dbReference type="NCBI Taxonomy" id="229921"/>
    <lineage>
        <taxon>Bacteria</taxon>
        <taxon>Bacillati</taxon>
        <taxon>Chloroflexota</taxon>
        <taxon>Anaerolineae</taxon>
        <taxon>Anaerolineales</taxon>
        <taxon>Anaerolineaceae</taxon>
        <taxon>Levilinea</taxon>
    </lineage>
</organism>
<dbReference type="InterPro" id="IPR000653">
    <property type="entry name" value="DegT/StrS_aminotransferase"/>
</dbReference>
<dbReference type="STRING" id="229921.ADN01_11655"/>
<dbReference type="PIRSF" id="PIRSF000390">
    <property type="entry name" value="PLP_StrS"/>
    <property type="match status" value="1"/>
</dbReference>
<dbReference type="OrthoDB" id="9810913at2"/>
<evidence type="ECO:0000256" key="3">
    <source>
        <dbReference type="RuleBase" id="RU004508"/>
    </source>
</evidence>
<comment type="similarity">
    <text evidence="3">Belongs to the DegT/DnrJ/EryC1 family.</text>
</comment>
<reference evidence="4" key="1">
    <citation type="journal article" date="2015" name="Genome Announc.">
        <title>Draft Genome Sequences of Anaerolinea thermolimosa IMO-1, Bellilinea caldifistulae GOMI-1, Leptolinea tardivitalis YMTK-2, Levilinea saccharolytica KIBI-1, Longilinea arvoryzae KOME-1, Previously Described as Members of the Class Anaerolineae (Chloroflexi).</title>
        <authorList>
            <person name="Matsuura N."/>
            <person name="Tourlousse M.D."/>
            <person name="Ohashi A."/>
            <person name="Hugenholtz P."/>
            <person name="Sekiguchi Y."/>
        </authorList>
    </citation>
    <scope>NUCLEOTIDE SEQUENCE</scope>
    <source>
        <strain evidence="4">KIBI-1</strain>
    </source>
</reference>
<protein>
    <submittedName>
        <fullName evidence="4">Predicted pyridoxal phosphate-dependent enzyme</fullName>
    </submittedName>
</protein>
<keyword evidence="2 3" id="KW-0663">Pyridoxal phosphate</keyword>
<name>A0A0M8JQ54_9CHLR</name>
<evidence type="ECO:0000256" key="1">
    <source>
        <dbReference type="PIRSR" id="PIRSR000390-1"/>
    </source>
</evidence>
<evidence type="ECO:0000256" key="2">
    <source>
        <dbReference type="PIRSR" id="PIRSR000390-2"/>
    </source>
</evidence>
<dbReference type="EMBL" id="LGCM01000039">
    <property type="protein sequence ID" value="KPL80768.1"/>
    <property type="molecule type" value="Genomic_DNA"/>
</dbReference>
<dbReference type="GO" id="GO:0030170">
    <property type="term" value="F:pyridoxal phosphate binding"/>
    <property type="evidence" value="ECO:0007669"/>
    <property type="project" value="TreeGrafter"/>
</dbReference>
<dbReference type="GO" id="GO:0000271">
    <property type="term" value="P:polysaccharide biosynthetic process"/>
    <property type="evidence" value="ECO:0007669"/>
    <property type="project" value="TreeGrafter"/>
</dbReference>
<sequence>MRLNIPYTDHRELEEIAKVLQTGYFTQGPKVVEFEKMLAAYVGARYAFATSSCTTALHLALAAWGVGPGDEVLVADFTFPATANVVVQLGAVPVMVDICLDTFTMDPADLERRITPRSKVILPVHAFGCSADMDPILEIAKRHNLAVLEDAACAIGTTYKGRFCGAMGTMGAYSFHPRKVITTGEGGMITTDDSDLAERIQLLRSHGGKRTGYWFEYEEAGYNYRLSDILGAMGVAQMEKLDWLIERKRALAGELRQRMAHIPGVQLPVEPAWGGHIYQSFVTLLDDSLDRDRMVADLRAMDIESTLGTYAMHDQPIFQRLFGYRSGDLPNSHRAFRQSLTLPLYPQMEERDLDQLAAGLAQVVAAQRSKGRKNEDLS</sequence>
<dbReference type="GO" id="GO:0008483">
    <property type="term" value="F:transaminase activity"/>
    <property type="evidence" value="ECO:0007669"/>
    <property type="project" value="TreeGrafter"/>
</dbReference>
<evidence type="ECO:0000313" key="5">
    <source>
        <dbReference type="EMBL" id="KPL80768.1"/>
    </source>
</evidence>
<feature type="active site" description="Proton acceptor" evidence="1">
    <location>
        <position position="179"/>
    </location>
</feature>
<evidence type="ECO:0000313" key="4">
    <source>
        <dbReference type="EMBL" id="GAP19591.1"/>
    </source>
</evidence>
<dbReference type="EMBL" id="DF967975">
    <property type="protein sequence ID" value="GAP19591.1"/>
    <property type="molecule type" value="Genomic_DNA"/>
</dbReference>
<dbReference type="SUPFAM" id="SSF53383">
    <property type="entry name" value="PLP-dependent transferases"/>
    <property type="match status" value="1"/>
</dbReference>
<evidence type="ECO:0000313" key="6">
    <source>
        <dbReference type="Proteomes" id="UP000050501"/>
    </source>
</evidence>
<dbReference type="AlphaFoldDB" id="A0A0M8JQ54"/>
<dbReference type="Proteomes" id="UP000050501">
    <property type="component" value="Unassembled WGS sequence"/>
</dbReference>
<reference evidence="5 6" key="2">
    <citation type="submission" date="2015-07" db="EMBL/GenBank/DDBJ databases">
        <title>Genome sequence of Levilinea saccharolytica DSM 16555.</title>
        <authorList>
            <person name="Hemp J."/>
            <person name="Ward L.M."/>
            <person name="Pace L.A."/>
            <person name="Fischer W.W."/>
        </authorList>
    </citation>
    <scope>NUCLEOTIDE SEQUENCE [LARGE SCALE GENOMIC DNA]</scope>
    <source>
        <strain evidence="5 6">KIBI-1</strain>
    </source>
</reference>
<dbReference type="InterPro" id="IPR015421">
    <property type="entry name" value="PyrdxlP-dep_Trfase_major"/>
</dbReference>
<dbReference type="Pfam" id="PF01041">
    <property type="entry name" value="DegT_DnrJ_EryC1"/>
    <property type="match status" value="1"/>
</dbReference>
<accession>A0A0M8JQ54</accession>